<dbReference type="GO" id="GO:0005524">
    <property type="term" value="F:ATP binding"/>
    <property type="evidence" value="ECO:0007669"/>
    <property type="project" value="UniProtKB-KW"/>
</dbReference>
<dbReference type="SMART" id="SM00490">
    <property type="entry name" value="HELICc"/>
    <property type="match status" value="1"/>
</dbReference>
<dbReference type="GO" id="GO:0004386">
    <property type="term" value="F:helicase activity"/>
    <property type="evidence" value="ECO:0007669"/>
    <property type="project" value="UniProtKB-KW"/>
</dbReference>
<keyword evidence="7" id="KW-0547">Nucleotide-binding</keyword>
<dbReference type="Pfam" id="PF04851">
    <property type="entry name" value="ResIII"/>
    <property type="match status" value="1"/>
</dbReference>
<dbReference type="PROSITE" id="PS51192">
    <property type="entry name" value="HELICASE_ATP_BIND_1"/>
    <property type="match status" value="1"/>
</dbReference>
<evidence type="ECO:0000256" key="7">
    <source>
        <dbReference type="ARBA" id="ARBA00022741"/>
    </source>
</evidence>
<comment type="cofactor">
    <cofactor evidence="2">
        <name>Mg(2+)</name>
        <dbReference type="ChEBI" id="CHEBI:18420"/>
    </cofactor>
</comment>
<keyword evidence="14" id="KW-0051">Antiviral defense</keyword>
<evidence type="ECO:0000256" key="14">
    <source>
        <dbReference type="ARBA" id="ARBA00023118"/>
    </source>
</evidence>
<dbReference type="Pfam" id="PF00271">
    <property type="entry name" value="Helicase_C"/>
    <property type="match status" value="1"/>
</dbReference>
<evidence type="ECO:0000256" key="15">
    <source>
        <dbReference type="ARBA" id="ARBA00023211"/>
    </source>
</evidence>
<keyword evidence="12" id="KW-0460">Magnesium</keyword>
<evidence type="ECO:0000259" key="24">
    <source>
        <dbReference type="PROSITE" id="PS51327"/>
    </source>
</evidence>
<keyword evidence="9" id="KW-0347">Helicase</keyword>
<dbReference type="GO" id="GO:0051607">
    <property type="term" value="P:defense response to virus"/>
    <property type="evidence" value="ECO:0007669"/>
    <property type="project" value="UniProtKB-KW"/>
</dbReference>
<comment type="function">
    <text evidence="16">Dicer-like endonuclease involved in cleaving double-stranded RNA in the RNA interference (RNAi) pathway. Produces 21 to 25 bp dsRNAs (siRNAs) which target the selective destruction of homologous RNAs leading to sequence-specific suppression of gene expression, called post-transcriptional gene silencing (PTGS). Part of a broad host defense response against viral infection and transposons.</text>
</comment>
<evidence type="ECO:0000259" key="22">
    <source>
        <dbReference type="PROSITE" id="PS51192"/>
    </source>
</evidence>
<sequence length="1495" mass="170094">MSSKVVEMLHSPLNTLPSDEVHDNLSPGTPEGSESEDDQQVAHSEAGHQRRVQNAQFEALLSERILCDPSKGTQPDHSNRPDHELPISLLLAKKQCNGATLDPREYQIELFERAKARNTIAVLDTELIDRAGGKAPRVAFFLVDSVSLVFQQAAVLRNNLDQNVAHIFGAMGPDFWDSGTWVDYLNGHMVIVCTAEILNHALLNGFVKMSQINLLIFDEAHHTKKNHVYARIIRDSYLLTPESERPKVFGMTASPIDAKVNVADAALKLETLLDSEIATTSHLTLLRQVVKKPREETWTYAKLDSPFPTELYVKMERGFANVKALKQVLRFALNASSELGRWCADRVWERALAEDVLPKLQGILSKEADSDSPNRSQEKTKRDILQVKEACRIVRSHQFKHPTEAGQLSPKVELFVKRLSELFAASKERKCIVFTQRRNTAKALLELCQKLNILNLRPGVLVGINYDLTGTTTFRQQFLVMAKFRQGEINCLFATSVAEEGLDIPDCNLVVRFDLYDTMIQYVQSRGRARHTNSTYATMIEMGNDDHKRRLQEVREAESLMQDFCRSLPEDRLLHGNDHDLGGVLKKGEKRRSYTVPSTGAKLTYEHAINVLERYASSLQYENDISASVNYLLFSQAQSFVCEIILPEKSPIRGLIGSRESRKILAKQSAAFDTCILLRKNNLLDNNFRSIYQKRLPAMRNAKLAIASKKTNAYTMMCKPSFWDQEQETIPEMLYGMLIKFIPSEPLKREHQRLLLLSRKRLPSFPPFPIFLDNDISTVIQTVDIGNPFPVDSQELIQLSNFSLAVFRDVFHKTFDPVPEKFPYWLAPVRADAGASSPNVAPKTVVDWETVAFVQEHLNWHWSPEMDVDFLLSRFIYDPWDGRKRYFPIAVDPNLHASDPPPSWTPCRRWMQDIMNYSLSLPKNPRLEFLDQCDWNQPVLQVECLWLRRNFLDKTPRLKKMEATKCVVCPQSLVISPIPLTAVTSCLAFPAIISRLESYMIVMEGCRSLDLEIKTEYALEALTKDSDNTEEHRAMQLHVQRGMGKNYERLEFLGDCFLKMGTTISLFAQRPDDDEYDYHVHRMCLICNKNLFNTAIKLRLYEYIRSRGFSRNTWYPPGLQLLHGRNYVKYIASESSHNLGEKTIADVCEALIAASLLTGGKDNRFDLAVRAVTLFVDSEDHTATSWADYLASYIKPAYQTQASDAAERDLAEQIFGKLGYRFNYPRLLRSAFTHPSYPTVYAKVPCYQRLEFLGDALLDMACIEYLFHRFPDRDPQWLTEHKMAMVSNKFLGALAVRLGLHRHLQHFGGPLQGQITHYAEDIQIAEAEGDGAMDYWLGTRDSPKCLPDMLEAYLGAIFVDSEFDFTVVEDFFTAHIKPFFEDMSLYDAFANKHPTTYLHSQLTNVYGCTNYCLKTGEIPGIDGDKPKVLAAVMVHGQFIAEAVGTSGRYVKARASERALVAIQGMLVSDFRLKYHCDCGPVERKDLEEMDIGTAV</sequence>
<dbReference type="FunFam" id="1.10.1520.10:FF:000026">
    <property type="entry name" value="Dicer-like protein 1"/>
    <property type="match status" value="1"/>
</dbReference>
<evidence type="ECO:0000256" key="4">
    <source>
        <dbReference type="ARBA" id="ARBA00022721"/>
    </source>
</evidence>
<dbReference type="InterPro" id="IPR001650">
    <property type="entry name" value="Helicase_C-like"/>
</dbReference>
<dbReference type="CDD" id="cd18802">
    <property type="entry name" value="SF2_C_dicer"/>
    <property type="match status" value="1"/>
</dbReference>
<keyword evidence="8" id="KW-0378">Hydrolase</keyword>
<evidence type="ECO:0000256" key="19">
    <source>
        <dbReference type="SAM" id="MobiDB-lite"/>
    </source>
</evidence>
<name>A0A1V6PHP4_PENDC</name>
<evidence type="ECO:0000256" key="13">
    <source>
        <dbReference type="ARBA" id="ARBA00022884"/>
    </source>
</evidence>
<evidence type="ECO:0000256" key="10">
    <source>
        <dbReference type="ARBA" id="ARBA00022833"/>
    </source>
</evidence>
<dbReference type="SMART" id="SM00535">
    <property type="entry name" value="RIBOc"/>
    <property type="match status" value="2"/>
</dbReference>
<feature type="domain" description="Dicer dsRNA-binding fold" evidence="24">
    <location>
        <begin position="608"/>
        <end position="698"/>
    </location>
</feature>
<dbReference type="Pfam" id="PF00636">
    <property type="entry name" value="Ribonuclease_3"/>
    <property type="match status" value="2"/>
</dbReference>
<keyword evidence="11" id="KW-0067">ATP-binding</keyword>
<organism evidence="25 26">
    <name type="scientific">Penicillium decumbens</name>
    <dbReference type="NCBI Taxonomy" id="69771"/>
    <lineage>
        <taxon>Eukaryota</taxon>
        <taxon>Fungi</taxon>
        <taxon>Dikarya</taxon>
        <taxon>Ascomycota</taxon>
        <taxon>Pezizomycotina</taxon>
        <taxon>Eurotiomycetes</taxon>
        <taxon>Eurotiomycetidae</taxon>
        <taxon>Eurotiales</taxon>
        <taxon>Aspergillaceae</taxon>
        <taxon>Penicillium</taxon>
    </lineage>
</organism>
<dbReference type="PROSITE" id="PS51327">
    <property type="entry name" value="DICER_DSRBF"/>
    <property type="match status" value="1"/>
</dbReference>
<feature type="domain" description="RNase III" evidence="20">
    <location>
        <begin position="1211"/>
        <end position="1362"/>
    </location>
</feature>
<evidence type="ECO:0000256" key="17">
    <source>
        <dbReference type="ARBA" id="ARBA00035116"/>
    </source>
</evidence>
<protein>
    <recommendedName>
        <fullName evidence="3">Dicer-like protein 1</fullName>
    </recommendedName>
</protein>
<evidence type="ECO:0000256" key="18">
    <source>
        <dbReference type="PROSITE-ProRule" id="PRU00657"/>
    </source>
</evidence>
<dbReference type="InterPro" id="IPR003100">
    <property type="entry name" value="PAZ_dom"/>
</dbReference>
<dbReference type="GO" id="GO:0003723">
    <property type="term" value="F:RNA binding"/>
    <property type="evidence" value="ECO:0007669"/>
    <property type="project" value="UniProtKB-UniRule"/>
</dbReference>
<dbReference type="OrthoDB" id="416741at2759"/>
<dbReference type="PANTHER" id="PTHR14950">
    <property type="entry name" value="DICER-RELATED"/>
    <property type="match status" value="1"/>
</dbReference>
<dbReference type="GO" id="GO:0005634">
    <property type="term" value="C:nucleus"/>
    <property type="evidence" value="ECO:0007669"/>
    <property type="project" value="TreeGrafter"/>
</dbReference>
<dbReference type="OMA" id="YHVNRMC"/>
<feature type="domain" description="RNase III" evidence="20">
    <location>
        <begin position="993"/>
        <end position="1160"/>
    </location>
</feature>
<dbReference type="Gene3D" id="3.40.50.300">
    <property type="entry name" value="P-loop containing nucleotide triphosphate hydrolases"/>
    <property type="match status" value="2"/>
</dbReference>
<dbReference type="GO" id="GO:0050688">
    <property type="term" value="P:regulation of defense response to virus"/>
    <property type="evidence" value="ECO:0007669"/>
    <property type="project" value="UniProtKB-KW"/>
</dbReference>
<dbReference type="Pfam" id="PF24995">
    <property type="entry name" value="DSRM_2"/>
    <property type="match status" value="1"/>
</dbReference>
<keyword evidence="15" id="KW-0464">Manganese</keyword>
<evidence type="ECO:0000313" key="25">
    <source>
        <dbReference type="EMBL" id="OQD76578.1"/>
    </source>
</evidence>
<evidence type="ECO:0000313" key="26">
    <source>
        <dbReference type="Proteomes" id="UP000191522"/>
    </source>
</evidence>
<evidence type="ECO:0000256" key="2">
    <source>
        <dbReference type="ARBA" id="ARBA00001946"/>
    </source>
</evidence>
<dbReference type="PROSITE" id="PS51194">
    <property type="entry name" value="HELICASE_CTER"/>
    <property type="match status" value="1"/>
</dbReference>
<comment type="similarity">
    <text evidence="17 18">Belongs to the helicase family. Dicer subfamily.</text>
</comment>
<dbReference type="GO" id="GO:0046872">
    <property type="term" value="F:metal ion binding"/>
    <property type="evidence" value="ECO:0007669"/>
    <property type="project" value="UniProtKB-KW"/>
</dbReference>
<dbReference type="Pfam" id="PF03368">
    <property type="entry name" value="Dicer_dimer"/>
    <property type="match status" value="1"/>
</dbReference>
<dbReference type="FunFam" id="1.10.1520.10:FF:000015">
    <property type="entry name" value="Dicer-like protein 1"/>
    <property type="match status" value="1"/>
</dbReference>
<dbReference type="InterPro" id="IPR036389">
    <property type="entry name" value="RNase_III_sf"/>
</dbReference>
<evidence type="ECO:0000256" key="5">
    <source>
        <dbReference type="ARBA" id="ARBA00022723"/>
    </source>
</evidence>
<comment type="cofactor">
    <cofactor evidence="1">
        <name>Mn(2+)</name>
        <dbReference type="ChEBI" id="CHEBI:29035"/>
    </cofactor>
</comment>
<dbReference type="EMBL" id="MDYL01000004">
    <property type="protein sequence ID" value="OQD76578.1"/>
    <property type="molecule type" value="Genomic_DNA"/>
</dbReference>
<comment type="caution">
    <text evidence="25">The sequence shown here is derived from an EMBL/GenBank/DDBJ whole genome shotgun (WGS) entry which is preliminary data.</text>
</comment>
<dbReference type="InterPro" id="IPR005034">
    <property type="entry name" value="Dicer_dimerisation"/>
</dbReference>
<dbReference type="PROSITE" id="PS50142">
    <property type="entry name" value="RNASE_3_2"/>
    <property type="match status" value="2"/>
</dbReference>
<keyword evidence="10" id="KW-0862">Zinc</keyword>
<reference evidence="26" key="1">
    <citation type="journal article" date="2017" name="Nat. Microbiol.">
        <title>Global analysis of biosynthetic gene clusters reveals vast potential of secondary metabolite production in Penicillium species.</title>
        <authorList>
            <person name="Nielsen J.C."/>
            <person name="Grijseels S."/>
            <person name="Prigent S."/>
            <person name="Ji B."/>
            <person name="Dainat J."/>
            <person name="Nielsen K.F."/>
            <person name="Frisvad J.C."/>
            <person name="Workman M."/>
            <person name="Nielsen J."/>
        </authorList>
    </citation>
    <scope>NUCLEOTIDE SEQUENCE [LARGE SCALE GENOMIC DNA]</scope>
    <source>
        <strain evidence="26">IBT 11843</strain>
    </source>
</reference>
<keyword evidence="4" id="KW-0930">Antiviral protein</keyword>
<dbReference type="PANTHER" id="PTHR14950:SF62">
    <property type="entry name" value="DICER-LIKE PROTEIN 1"/>
    <property type="match status" value="1"/>
</dbReference>
<dbReference type="GO" id="GO:0005737">
    <property type="term" value="C:cytoplasm"/>
    <property type="evidence" value="ECO:0007669"/>
    <property type="project" value="TreeGrafter"/>
</dbReference>
<evidence type="ECO:0000256" key="1">
    <source>
        <dbReference type="ARBA" id="ARBA00001936"/>
    </source>
</evidence>
<dbReference type="Gene3D" id="3.30.160.380">
    <property type="entry name" value="Dicer dimerisation domain"/>
    <property type="match status" value="1"/>
</dbReference>
<dbReference type="InterPro" id="IPR056755">
    <property type="entry name" value="DSRM_2"/>
</dbReference>
<proteinExistence type="inferred from homology"/>
<evidence type="ECO:0000256" key="16">
    <source>
        <dbReference type="ARBA" id="ARBA00025403"/>
    </source>
</evidence>
<evidence type="ECO:0000256" key="8">
    <source>
        <dbReference type="ARBA" id="ARBA00022801"/>
    </source>
</evidence>
<dbReference type="GO" id="GO:0003677">
    <property type="term" value="F:DNA binding"/>
    <property type="evidence" value="ECO:0007669"/>
    <property type="project" value="InterPro"/>
</dbReference>
<accession>A0A1V6PHP4</accession>
<evidence type="ECO:0000256" key="12">
    <source>
        <dbReference type="ARBA" id="ARBA00022842"/>
    </source>
</evidence>
<dbReference type="Gene3D" id="1.10.1520.10">
    <property type="entry name" value="Ribonuclease III domain"/>
    <property type="match status" value="2"/>
</dbReference>
<dbReference type="InterPro" id="IPR006935">
    <property type="entry name" value="Helicase/UvrB_N"/>
</dbReference>
<evidence type="ECO:0000256" key="9">
    <source>
        <dbReference type="ARBA" id="ARBA00022806"/>
    </source>
</evidence>
<dbReference type="InterPro" id="IPR027417">
    <property type="entry name" value="P-loop_NTPase"/>
</dbReference>
<dbReference type="SUPFAM" id="SSF52540">
    <property type="entry name" value="P-loop containing nucleoside triphosphate hydrolases"/>
    <property type="match status" value="1"/>
</dbReference>
<dbReference type="STRING" id="69771.A0A1V6PHP4"/>
<dbReference type="GO" id="GO:0030422">
    <property type="term" value="P:siRNA processing"/>
    <property type="evidence" value="ECO:0007669"/>
    <property type="project" value="TreeGrafter"/>
</dbReference>
<dbReference type="CDD" id="cd00593">
    <property type="entry name" value="RIBOc"/>
    <property type="match status" value="2"/>
</dbReference>
<dbReference type="InterPro" id="IPR014001">
    <property type="entry name" value="Helicase_ATP-bd"/>
</dbReference>
<keyword evidence="13 18" id="KW-0694">RNA-binding</keyword>
<dbReference type="Proteomes" id="UP000191522">
    <property type="component" value="Unassembled WGS sequence"/>
</dbReference>
<keyword evidence="5" id="KW-0479">Metal-binding</keyword>
<dbReference type="InterPro" id="IPR038248">
    <property type="entry name" value="Dicer_dimer_sf"/>
</dbReference>
<dbReference type="GO" id="GO:0004525">
    <property type="term" value="F:ribonuclease III activity"/>
    <property type="evidence" value="ECO:0007669"/>
    <property type="project" value="InterPro"/>
</dbReference>
<dbReference type="SUPFAM" id="SSF69065">
    <property type="entry name" value="RNase III domain-like"/>
    <property type="match status" value="2"/>
</dbReference>
<evidence type="ECO:0000256" key="6">
    <source>
        <dbReference type="ARBA" id="ARBA00022737"/>
    </source>
</evidence>
<dbReference type="InterPro" id="IPR000999">
    <property type="entry name" value="RNase_III_dom"/>
</dbReference>
<feature type="region of interest" description="Disordered" evidence="19">
    <location>
        <begin position="1"/>
        <end position="50"/>
    </location>
</feature>
<dbReference type="PROSITE" id="PS00517">
    <property type="entry name" value="RNASE_3_1"/>
    <property type="match status" value="1"/>
</dbReference>
<keyword evidence="6" id="KW-0677">Repeat</keyword>
<gene>
    <name evidence="25" type="ORF">PENDEC_c004G01579</name>
</gene>
<feature type="domain" description="Helicase ATP-binding" evidence="22">
    <location>
        <begin position="139"/>
        <end position="273"/>
    </location>
</feature>
<dbReference type="FunFam" id="3.40.50.300:FF:001669">
    <property type="entry name" value="Dicer-like protein 1"/>
    <property type="match status" value="1"/>
</dbReference>
<evidence type="ECO:0000259" key="21">
    <source>
        <dbReference type="PROSITE" id="PS50821"/>
    </source>
</evidence>
<keyword evidence="26" id="KW-1185">Reference proteome</keyword>
<dbReference type="PROSITE" id="PS50821">
    <property type="entry name" value="PAZ"/>
    <property type="match status" value="1"/>
</dbReference>
<evidence type="ECO:0000259" key="20">
    <source>
        <dbReference type="PROSITE" id="PS50142"/>
    </source>
</evidence>
<evidence type="ECO:0000256" key="3">
    <source>
        <dbReference type="ARBA" id="ARBA00020797"/>
    </source>
</evidence>
<dbReference type="CDD" id="cd18034">
    <property type="entry name" value="DEXHc_dicer"/>
    <property type="match status" value="1"/>
</dbReference>
<evidence type="ECO:0000256" key="11">
    <source>
        <dbReference type="ARBA" id="ARBA00022840"/>
    </source>
</evidence>
<evidence type="ECO:0000259" key="23">
    <source>
        <dbReference type="PROSITE" id="PS51194"/>
    </source>
</evidence>
<feature type="domain" description="Helicase C-terminal" evidence="23">
    <location>
        <begin position="418"/>
        <end position="574"/>
    </location>
</feature>
<feature type="domain" description="PAZ" evidence="21">
    <location>
        <begin position="849"/>
        <end position="977"/>
    </location>
</feature>
<dbReference type="SMART" id="SM00487">
    <property type="entry name" value="DEXDc"/>
    <property type="match status" value="1"/>
</dbReference>